<name>A0ABS3S3T7_9ACTN</name>
<evidence type="ECO:0000256" key="10">
    <source>
        <dbReference type="SAM" id="MobiDB-lite"/>
    </source>
</evidence>
<dbReference type="RefSeq" id="WP_208249348.1">
    <property type="nucleotide sequence ID" value="NZ_JAGEPF010000029.1"/>
</dbReference>
<evidence type="ECO:0000313" key="13">
    <source>
        <dbReference type="Proteomes" id="UP000680206"/>
    </source>
</evidence>
<dbReference type="Pfam" id="PF00535">
    <property type="entry name" value="Glycos_transf_2"/>
    <property type="match status" value="1"/>
</dbReference>
<comment type="function">
    <text evidence="6">Catalyzes the glycosylation of 4,4'-diaponeurosporenoate, i.e. the esterification of glucose at the C1'' position with the carboxyl group of 4,4'-diaponeurosporenic acid, to form glycosyl-4,4'-diaponeurosporenoate. This is a step in the biosynthesis of staphyloxanthin, an orange pigment present in most staphylococci strains.</text>
</comment>
<accession>A0ABS3S3T7</accession>
<keyword evidence="5" id="KW-0472">Membrane</keyword>
<keyword evidence="13" id="KW-1185">Reference proteome</keyword>
<keyword evidence="4" id="KW-0808">Transferase</keyword>
<keyword evidence="3" id="KW-0328">Glycosyltransferase</keyword>
<dbReference type="PANTHER" id="PTHR43646">
    <property type="entry name" value="GLYCOSYLTRANSFERASE"/>
    <property type="match status" value="1"/>
</dbReference>
<proteinExistence type="inferred from homology"/>
<keyword evidence="2" id="KW-1003">Cell membrane</keyword>
<protein>
    <recommendedName>
        <fullName evidence="9">4,4'-diaponeurosporenoate glycosyltransferase</fullName>
    </recommendedName>
</protein>
<dbReference type="SUPFAM" id="SSF53448">
    <property type="entry name" value="Nucleotide-diphospho-sugar transferases"/>
    <property type="match status" value="1"/>
</dbReference>
<evidence type="ECO:0000256" key="6">
    <source>
        <dbReference type="ARBA" id="ARBA00037281"/>
    </source>
</evidence>
<evidence type="ECO:0000256" key="4">
    <source>
        <dbReference type="ARBA" id="ARBA00022679"/>
    </source>
</evidence>
<feature type="region of interest" description="Disordered" evidence="10">
    <location>
        <begin position="187"/>
        <end position="227"/>
    </location>
</feature>
<dbReference type="Gene3D" id="3.90.550.10">
    <property type="entry name" value="Spore Coat Polysaccharide Biosynthesis Protein SpsA, Chain A"/>
    <property type="match status" value="1"/>
</dbReference>
<dbReference type="InterPro" id="IPR001173">
    <property type="entry name" value="Glyco_trans_2-like"/>
</dbReference>
<dbReference type="EMBL" id="JAGEPF010000029">
    <property type="protein sequence ID" value="MBO2463663.1"/>
    <property type="molecule type" value="Genomic_DNA"/>
</dbReference>
<comment type="subcellular location">
    <subcellularLocation>
        <location evidence="1">Cell membrane</location>
    </subcellularLocation>
</comment>
<comment type="pathway">
    <text evidence="7">Carotenoid biosynthesis; staphyloxanthin biosynthesis; staphyloxanthin from farnesyl diphosphate: step 4/5.</text>
</comment>
<evidence type="ECO:0000256" key="3">
    <source>
        <dbReference type="ARBA" id="ARBA00022676"/>
    </source>
</evidence>
<evidence type="ECO:0000256" key="9">
    <source>
        <dbReference type="ARBA" id="ARBA00040345"/>
    </source>
</evidence>
<feature type="domain" description="Glycosyltransferase 2-like" evidence="11">
    <location>
        <begin position="5"/>
        <end position="135"/>
    </location>
</feature>
<evidence type="ECO:0000256" key="5">
    <source>
        <dbReference type="ARBA" id="ARBA00023136"/>
    </source>
</evidence>
<gene>
    <name evidence="12" type="ORF">J4709_39450</name>
</gene>
<evidence type="ECO:0000256" key="7">
    <source>
        <dbReference type="ARBA" id="ARBA00037904"/>
    </source>
</evidence>
<evidence type="ECO:0000259" key="11">
    <source>
        <dbReference type="Pfam" id="PF00535"/>
    </source>
</evidence>
<organism evidence="12 13">
    <name type="scientific">Actinomadura violacea</name>
    <dbReference type="NCBI Taxonomy" id="2819934"/>
    <lineage>
        <taxon>Bacteria</taxon>
        <taxon>Bacillati</taxon>
        <taxon>Actinomycetota</taxon>
        <taxon>Actinomycetes</taxon>
        <taxon>Streptosporangiales</taxon>
        <taxon>Thermomonosporaceae</taxon>
        <taxon>Actinomadura</taxon>
    </lineage>
</organism>
<evidence type="ECO:0000256" key="8">
    <source>
        <dbReference type="ARBA" id="ARBA00038120"/>
    </source>
</evidence>
<reference evidence="12 13" key="1">
    <citation type="submission" date="2021-03" db="EMBL/GenBank/DDBJ databases">
        <title>Actinomadura violae sp. nov., isolated from lichen in Thailand.</title>
        <authorList>
            <person name="Kanchanasin P."/>
            <person name="Saeng-In P."/>
            <person name="Phongsopitanun W."/>
            <person name="Yuki M."/>
            <person name="Kudo T."/>
            <person name="Ohkuma M."/>
            <person name="Tanasupawat S."/>
        </authorList>
    </citation>
    <scope>NUCLEOTIDE SEQUENCE [LARGE SCALE GENOMIC DNA]</scope>
    <source>
        <strain evidence="12 13">LCR2-06</strain>
    </source>
</reference>
<dbReference type="PANTHER" id="PTHR43646:SF2">
    <property type="entry name" value="GLYCOSYLTRANSFERASE 2-LIKE DOMAIN-CONTAINING PROTEIN"/>
    <property type="match status" value="1"/>
</dbReference>
<dbReference type="Proteomes" id="UP000680206">
    <property type="component" value="Unassembled WGS sequence"/>
</dbReference>
<sequence>MIAGVVVPAHDEQLRIGRCLAALRLTGAPVVVVADACTDGTARVARAHGATVIETAGRNVGRARAAGVAELIRRGARWIATTDADTLVPPCWIRAHLRLAALGWDAVAGSVVVDDWTGHPPWLASLYARRHPGPGLHGANLGFTAAAYQAAGGFPRLPTGEDRALVAALERTGHRVLRTDAVSVVTSSRRDHRAPGGFGHLLATLGRTPLGPPRPPRDAPAAPSLPE</sequence>
<evidence type="ECO:0000313" key="12">
    <source>
        <dbReference type="EMBL" id="MBO2463663.1"/>
    </source>
</evidence>
<evidence type="ECO:0000256" key="2">
    <source>
        <dbReference type="ARBA" id="ARBA00022475"/>
    </source>
</evidence>
<comment type="caution">
    <text evidence="12">The sequence shown here is derived from an EMBL/GenBank/DDBJ whole genome shotgun (WGS) entry which is preliminary data.</text>
</comment>
<dbReference type="InterPro" id="IPR029044">
    <property type="entry name" value="Nucleotide-diphossugar_trans"/>
</dbReference>
<comment type="similarity">
    <text evidence="8">Belongs to the glycosyltransferase 2 family. CrtQ subfamily.</text>
</comment>
<evidence type="ECO:0000256" key="1">
    <source>
        <dbReference type="ARBA" id="ARBA00004236"/>
    </source>
</evidence>